<evidence type="ECO:0000256" key="9">
    <source>
        <dbReference type="RuleBase" id="RU369079"/>
    </source>
</evidence>
<comment type="function">
    <text evidence="9">Part of the tripartite ATP-independent periplasmic (TRAP) transport system.</text>
</comment>
<dbReference type="InterPro" id="IPR007387">
    <property type="entry name" value="TRAP_DctQ"/>
</dbReference>
<reference evidence="11 12" key="1">
    <citation type="submission" date="2016-10" db="EMBL/GenBank/DDBJ databases">
        <authorList>
            <person name="de Groot N.N."/>
        </authorList>
    </citation>
    <scope>NUCLEOTIDE SEQUENCE [LARGE SCALE GENOMIC DNA]</scope>
    <source>
        <strain evidence="11 12">DSM 16199</strain>
    </source>
</reference>
<evidence type="ECO:0000256" key="4">
    <source>
        <dbReference type="ARBA" id="ARBA00022519"/>
    </source>
</evidence>
<keyword evidence="3" id="KW-1003">Cell membrane</keyword>
<dbReference type="RefSeq" id="WP_281245356.1">
    <property type="nucleotide sequence ID" value="NZ_FOTF01000032.1"/>
</dbReference>
<keyword evidence="2 9" id="KW-0813">Transport</keyword>
<evidence type="ECO:0000256" key="3">
    <source>
        <dbReference type="ARBA" id="ARBA00022475"/>
    </source>
</evidence>
<comment type="subcellular location">
    <subcellularLocation>
        <location evidence="1 9">Cell inner membrane</location>
        <topology evidence="1 9">Multi-pass membrane protein</topology>
    </subcellularLocation>
</comment>
<evidence type="ECO:0000256" key="5">
    <source>
        <dbReference type="ARBA" id="ARBA00022692"/>
    </source>
</evidence>
<evidence type="ECO:0000256" key="8">
    <source>
        <dbReference type="ARBA" id="ARBA00038436"/>
    </source>
</evidence>
<keyword evidence="12" id="KW-1185">Reference proteome</keyword>
<name>A0A1I4J244_9RHOB</name>
<evidence type="ECO:0000256" key="6">
    <source>
        <dbReference type="ARBA" id="ARBA00022989"/>
    </source>
</evidence>
<dbReference type="AlphaFoldDB" id="A0A1I4J244"/>
<feature type="domain" description="Tripartite ATP-independent periplasmic transporters DctQ component" evidence="10">
    <location>
        <begin position="24"/>
        <end position="152"/>
    </location>
</feature>
<comment type="caution">
    <text evidence="9">Lacks conserved residue(s) required for the propagation of feature annotation.</text>
</comment>
<feature type="transmembrane region" description="Helical" evidence="9">
    <location>
        <begin position="128"/>
        <end position="149"/>
    </location>
</feature>
<dbReference type="PANTHER" id="PTHR35011">
    <property type="entry name" value="2,3-DIKETO-L-GULONATE TRAP TRANSPORTER SMALL PERMEASE PROTEIN YIAM"/>
    <property type="match status" value="1"/>
</dbReference>
<dbReference type="Proteomes" id="UP000199550">
    <property type="component" value="Unassembled WGS sequence"/>
</dbReference>
<keyword evidence="4 9" id="KW-0997">Cell inner membrane</keyword>
<organism evidence="11 12">
    <name type="scientific">Loktanella salsilacus</name>
    <dbReference type="NCBI Taxonomy" id="195913"/>
    <lineage>
        <taxon>Bacteria</taxon>
        <taxon>Pseudomonadati</taxon>
        <taxon>Pseudomonadota</taxon>
        <taxon>Alphaproteobacteria</taxon>
        <taxon>Rhodobacterales</taxon>
        <taxon>Roseobacteraceae</taxon>
        <taxon>Loktanella</taxon>
    </lineage>
</organism>
<dbReference type="EMBL" id="FOTF01000032">
    <property type="protein sequence ID" value="SFL60629.1"/>
    <property type="molecule type" value="Genomic_DNA"/>
</dbReference>
<comment type="similarity">
    <text evidence="8 9">Belongs to the TRAP transporter small permease family.</text>
</comment>
<dbReference type="GO" id="GO:0015740">
    <property type="term" value="P:C4-dicarboxylate transport"/>
    <property type="evidence" value="ECO:0007669"/>
    <property type="project" value="TreeGrafter"/>
</dbReference>
<evidence type="ECO:0000313" key="12">
    <source>
        <dbReference type="Proteomes" id="UP000199550"/>
    </source>
</evidence>
<comment type="subunit">
    <text evidence="9">The complex comprises the extracytoplasmic solute receptor protein and the two transmembrane proteins.</text>
</comment>
<keyword evidence="7 9" id="KW-0472">Membrane</keyword>
<dbReference type="InterPro" id="IPR055348">
    <property type="entry name" value="DctQ"/>
</dbReference>
<protein>
    <recommendedName>
        <fullName evidence="9">TRAP transporter small permease protein</fullName>
    </recommendedName>
</protein>
<evidence type="ECO:0000256" key="1">
    <source>
        <dbReference type="ARBA" id="ARBA00004429"/>
    </source>
</evidence>
<evidence type="ECO:0000256" key="2">
    <source>
        <dbReference type="ARBA" id="ARBA00022448"/>
    </source>
</evidence>
<evidence type="ECO:0000259" key="10">
    <source>
        <dbReference type="Pfam" id="PF04290"/>
    </source>
</evidence>
<sequence length="163" mass="18014">MGRILEAFCQCLRILLGVLTAALAIPVAMQVIARYTGIIPVFLWTEELATFIFVWVVMIGSMVAVWEGTHFDVQVIPTATKPLSILLQNGLVLVLIGGFAVVFAWYGIEYAKFGYLQNSVMMQANKLITFISVPIAGAVWAVFASFRLYEAVTLYRNSQKVAS</sequence>
<dbReference type="GO" id="GO:0005886">
    <property type="term" value="C:plasma membrane"/>
    <property type="evidence" value="ECO:0007669"/>
    <property type="project" value="UniProtKB-SubCell"/>
</dbReference>
<evidence type="ECO:0000313" key="11">
    <source>
        <dbReference type="EMBL" id="SFL60629.1"/>
    </source>
</evidence>
<dbReference type="PANTHER" id="PTHR35011:SF2">
    <property type="entry name" value="2,3-DIKETO-L-GULONATE TRAP TRANSPORTER SMALL PERMEASE PROTEIN YIAM"/>
    <property type="match status" value="1"/>
</dbReference>
<gene>
    <name evidence="11" type="ORF">SAMN04488004_1328</name>
</gene>
<dbReference type="Pfam" id="PF04290">
    <property type="entry name" value="DctQ"/>
    <property type="match status" value="1"/>
</dbReference>
<dbReference type="GO" id="GO:0022857">
    <property type="term" value="F:transmembrane transporter activity"/>
    <property type="evidence" value="ECO:0007669"/>
    <property type="project" value="UniProtKB-UniRule"/>
</dbReference>
<evidence type="ECO:0000256" key="7">
    <source>
        <dbReference type="ARBA" id="ARBA00023136"/>
    </source>
</evidence>
<dbReference type="STRING" id="195913.SAMN04488004_1328"/>
<feature type="transmembrane region" description="Helical" evidence="9">
    <location>
        <begin position="48"/>
        <end position="66"/>
    </location>
</feature>
<proteinExistence type="inferred from homology"/>
<accession>A0A1I4J244</accession>
<feature type="transmembrane region" description="Helical" evidence="9">
    <location>
        <begin position="86"/>
        <end position="108"/>
    </location>
</feature>
<keyword evidence="5 9" id="KW-0812">Transmembrane</keyword>
<keyword evidence="6 9" id="KW-1133">Transmembrane helix</keyword>